<comment type="caution">
    <text evidence="4">The sequence shown here is derived from an EMBL/GenBank/DDBJ whole genome shotgun (WGS) entry which is preliminary data.</text>
</comment>
<feature type="region of interest" description="Disordered" evidence="2">
    <location>
        <begin position="1"/>
        <end position="38"/>
    </location>
</feature>
<evidence type="ECO:0000313" key="4">
    <source>
        <dbReference type="EMBL" id="KAK3391072.1"/>
    </source>
</evidence>
<dbReference type="GO" id="GO:0061775">
    <property type="term" value="F:cohesin loader activity"/>
    <property type="evidence" value="ECO:0007669"/>
    <property type="project" value="InterPro"/>
</dbReference>
<organism evidence="4 5">
    <name type="scientific">Podospora didyma</name>
    <dbReference type="NCBI Taxonomy" id="330526"/>
    <lineage>
        <taxon>Eukaryota</taxon>
        <taxon>Fungi</taxon>
        <taxon>Dikarya</taxon>
        <taxon>Ascomycota</taxon>
        <taxon>Pezizomycotina</taxon>
        <taxon>Sordariomycetes</taxon>
        <taxon>Sordariomycetidae</taxon>
        <taxon>Sordariales</taxon>
        <taxon>Podosporaceae</taxon>
        <taxon>Podospora</taxon>
    </lineage>
</organism>
<feature type="region of interest" description="Disordered" evidence="2">
    <location>
        <begin position="1881"/>
        <end position="1965"/>
    </location>
</feature>
<dbReference type="Pfam" id="PF20168">
    <property type="entry name" value="PDS5"/>
    <property type="match status" value="1"/>
</dbReference>
<feature type="compositionally biased region" description="Polar residues" evidence="2">
    <location>
        <begin position="202"/>
        <end position="218"/>
    </location>
</feature>
<dbReference type="GO" id="GO:0003682">
    <property type="term" value="F:chromatin binding"/>
    <property type="evidence" value="ECO:0007669"/>
    <property type="project" value="TreeGrafter"/>
</dbReference>
<name>A0AAE0U510_9PEZI</name>
<feature type="compositionally biased region" description="Low complexity" evidence="2">
    <location>
        <begin position="219"/>
        <end position="228"/>
    </location>
</feature>
<feature type="region of interest" description="Disordered" evidence="2">
    <location>
        <begin position="266"/>
        <end position="333"/>
    </location>
</feature>
<dbReference type="GO" id="GO:1990414">
    <property type="term" value="P:replication-born double-strand break repair via sister chromatid exchange"/>
    <property type="evidence" value="ECO:0007669"/>
    <property type="project" value="TreeGrafter"/>
</dbReference>
<dbReference type="Proteomes" id="UP001285441">
    <property type="component" value="Unassembled WGS sequence"/>
</dbReference>
<feature type="region of interest" description="Disordered" evidence="2">
    <location>
        <begin position="1764"/>
        <end position="1785"/>
    </location>
</feature>
<dbReference type="PANTHER" id="PTHR21704">
    <property type="entry name" value="NIPPED-B-LIKE PROTEIN DELANGIN SCC2-RELATED"/>
    <property type="match status" value="1"/>
</dbReference>
<feature type="compositionally biased region" description="Low complexity" evidence="2">
    <location>
        <begin position="132"/>
        <end position="146"/>
    </location>
</feature>
<feature type="region of interest" description="Disordered" evidence="2">
    <location>
        <begin position="1818"/>
        <end position="1839"/>
    </location>
</feature>
<dbReference type="GO" id="GO:0140588">
    <property type="term" value="P:chromatin looping"/>
    <property type="evidence" value="ECO:0007669"/>
    <property type="project" value="InterPro"/>
</dbReference>
<dbReference type="EMBL" id="JAULSW010000002">
    <property type="protein sequence ID" value="KAK3391072.1"/>
    <property type="molecule type" value="Genomic_DNA"/>
</dbReference>
<evidence type="ECO:0000259" key="3">
    <source>
        <dbReference type="Pfam" id="PF12830"/>
    </source>
</evidence>
<feature type="compositionally biased region" description="Basic and acidic residues" evidence="2">
    <location>
        <begin position="1818"/>
        <end position="1831"/>
    </location>
</feature>
<dbReference type="InterPro" id="IPR016024">
    <property type="entry name" value="ARM-type_fold"/>
</dbReference>
<dbReference type="GO" id="GO:0071169">
    <property type="term" value="P:establishment of protein localization to chromatin"/>
    <property type="evidence" value="ECO:0007669"/>
    <property type="project" value="TreeGrafter"/>
</dbReference>
<sequence>MAHPRPPAHNGPPGSGNHNQGPQPAANKSGGENGANPFTRPFTLFEALPYTPFTTIVSFDSAVLPAPTIGSASPAPSLNDIVPSQDFDALNQEGQGLDPPSKRFQQTVNQVQHLLERGNITEFKFKTGPKGGSNSPASRPSSSLASGLSSLSKMVYDQTVVPFRYPTPDTPTATSPNAQTPMSAGTPVVAKQSIQVAPVAQKQNTQATASTDQAKQISNAQKNKQAHAQNAARFKIVLPTKSQLEQASSVVKPLGNVSRNAAVTATATATTTPTGMTSATATTVRPSQISHQAQSSQPPRPSLHPKPVQPPQLSQGLPSTPPPVHHAEAKSRVQPMQQIKLVQPVQPPLPSPQAVRKVEESIVATPKKSGSQAPPSSANVFIAIELPHAAAFNKSEYLLVPDELDEPINLSARKRKRDDLDQEDLYGESLDLRQRADAAYHDLKVFLQNVYEADDHASTHRAGNDFVFLTAENETTLTSAGQAKAQTLLGKTISLNCFKTVPLGDLLHLLRLSEGALKQAESLEMKIEESMGATDIDHWIEQLPNLDNAIKAARTSLRMMCGGREEKQLYSEDTIDQSLNLFKRVMDGIVIPIAELRPSENTSELFRALSSHKKRIASLFTDCQKLFSLMSDLISKTDTSETVTNTLEFAACRLIFMETAHVEKDSILDTQKFDGLRLVAMDMLSQIFLLNPAQRQGIFDEILTSLEKLPLGKRARTFKLVDGSSIQPVSALIMRLVQTSAGKVDGAADQTTKVIQSVDALEDDAGDAPSGTASIVFKIRDEAHAASQHSNAIRELEAVSAPLMTTALQNASYVVSFIVNRALKSTKSGDTPYRNLLDLFVEDFTSCLDNPDWPAAELLLRLLMGMMRKLVDGDKSGVPAKNMGLELLGIMGAAISKLRGHVRKTASALDTRDAGDLGIFLSDLAAAALELKSRPEHMVSWTGPYRATLEYLESRFSEDRHLGSAISFIVSDWGAKICAGYDSYEEDFPERDQEFGRLAFRLREMIQDRRWLSNEYSFKDVTPSQARLSYTITLLRSPLCENFNGILNLLLGSMASDQPTVRSKSLKSINQVLETDPSILDGDSVVVKLILQCSNDSSTQVRDSALGLIGKCIGMRPALEEKMTGTVVDRFIDAGPGVRKRAMKLAKDIYLRNHNKAVRSAIANGLLHRVQDPEESVRDLARQIIEEIWFMPFHNSENSAISQISLADHVALMVQTVKQGNITNVLDKVLQTILAPDSKTAQASLQVCAKFVATMFDLVDNPDSNDPSVPSGRDALQVLMIFAKADASLFTFEQLRLLKPYITSIASSDDLAVSRAVVVIYRRVLPQLSSAHDTFLAEVRAELMPTVSKVTRTLLDDIMACLWIISTLRGDSEKEKLARLLTSVIKQIQKLRIPLDPLGKRQFARCSLIVGMTGKHCNLDGQYELFKRELKSANWTGTSVSKLMVDIVVPFSGKNHPLAVRKDALDSVGLVCQSSPRNYVSTNVYNTFQTVFNEQIPSLESMVLRSFKEFLFAEEQRSERASEAPATNGAKSEKKRELTVIGGTSYDDVASATTQRFLKEIGRIATSTQDDHAFLAVEVLASINRQGLVHPKETGVTFITLETSSNPRISELAFLEHKALHAKHETVIEREYVKAIQSAFAYQRDIAKDPRGATTNPFTPKLHLMMEVLKISKSRNRQKFLDKFCAQVDFDVAKLELGNEDLPPQVQYSRFIMENLAFFEFLTVGELQFMVSAMEKLVTSTGATVAQAIESEVFQVRVDNLESNPAGEGADQQAQSQPSHSKIDNRRLRQLTAGSMILLMVWEVRSYLRRLYNMGTGRREQKAKAPSKDLSRAPTKAQNVTGDKLWEEISVIMTAFTSRERMIETCKAFVELMNVDKEFLVQDEDDETNGGEGPTTPGNDEDDDPDEPSTAGRGHKRKAVSSATPAGRKKRARSSSQQSRRRGRPKKNSIDAQQDAEGDFDDVEW</sequence>
<dbReference type="GO" id="GO:0034087">
    <property type="term" value="P:establishment of mitotic sister chromatid cohesion"/>
    <property type="evidence" value="ECO:0007669"/>
    <property type="project" value="TreeGrafter"/>
</dbReference>
<proteinExistence type="inferred from homology"/>
<reference evidence="4" key="2">
    <citation type="submission" date="2023-06" db="EMBL/GenBank/DDBJ databases">
        <authorList>
            <consortium name="Lawrence Berkeley National Laboratory"/>
            <person name="Haridas S."/>
            <person name="Hensen N."/>
            <person name="Bonometti L."/>
            <person name="Westerberg I."/>
            <person name="Brannstrom I.O."/>
            <person name="Guillou S."/>
            <person name="Cros-Aarteil S."/>
            <person name="Calhoun S."/>
            <person name="Kuo A."/>
            <person name="Mondo S."/>
            <person name="Pangilinan J."/>
            <person name="Riley R."/>
            <person name="LaButti K."/>
            <person name="Andreopoulos B."/>
            <person name="Lipzen A."/>
            <person name="Chen C."/>
            <person name="Yanf M."/>
            <person name="Daum C."/>
            <person name="Ng V."/>
            <person name="Clum A."/>
            <person name="Steindorff A."/>
            <person name="Ohm R."/>
            <person name="Martin F."/>
            <person name="Silar P."/>
            <person name="Natvig D."/>
            <person name="Lalanne C."/>
            <person name="Gautier V."/>
            <person name="Ament-velasquez S.L."/>
            <person name="Kruys A."/>
            <person name="Hutchinson M.I."/>
            <person name="Powell A.J."/>
            <person name="Barry K."/>
            <person name="Miller A.N."/>
            <person name="Grigoriev I.V."/>
            <person name="Debuchy R."/>
            <person name="Gladieux P."/>
            <person name="Thoren M.H."/>
            <person name="Johannesson H."/>
        </authorList>
    </citation>
    <scope>NUCLEOTIDE SEQUENCE</scope>
    <source>
        <strain evidence="4">CBS 232.78</strain>
    </source>
</reference>
<dbReference type="GO" id="GO:0090694">
    <property type="term" value="C:Scc2-Scc4 cohesin loading complex"/>
    <property type="evidence" value="ECO:0007669"/>
    <property type="project" value="TreeGrafter"/>
</dbReference>
<feature type="compositionally biased region" description="Low complexity" evidence="2">
    <location>
        <begin position="266"/>
        <end position="283"/>
    </location>
</feature>
<comment type="similarity">
    <text evidence="1">Belongs to the SCC2/Nipped-B family.</text>
</comment>
<dbReference type="InterPro" id="IPR024986">
    <property type="entry name" value="Nipped-B_C"/>
</dbReference>
<accession>A0AAE0U510</accession>
<gene>
    <name evidence="4" type="ORF">B0H63DRAFT_520266</name>
</gene>
<dbReference type="PANTHER" id="PTHR21704:SF18">
    <property type="entry name" value="NIPPED-B-LIKE PROTEIN"/>
    <property type="match status" value="1"/>
</dbReference>
<feature type="region of interest" description="Disordered" evidence="2">
    <location>
        <begin position="162"/>
        <end position="186"/>
    </location>
</feature>
<dbReference type="Pfam" id="PF12830">
    <property type="entry name" value="Nipped-B_C"/>
    <property type="match status" value="1"/>
</dbReference>
<evidence type="ECO:0000313" key="5">
    <source>
        <dbReference type="Proteomes" id="UP001285441"/>
    </source>
</evidence>
<comment type="subcellular location">
    <subcellularLocation>
        <location evidence="1">Nucleus</location>
    </subcellularLocation>
</comment>
<dbReference type="FunFam" id="1.25.10.10:FF:000494">
    <property type="entry name" value="Sister chromatid cohesion protein"/>
    <property type="match status" value="1"/>
</dbReference>
<dbReference type="InterPro" id="IPR011989">
    <property type="entry name" value="ARM-like"/>
</dbReference>
<feature type="compositionally biased region" description="Acidic residues" evidence="2">
    <location>
        <begin position="1954"/>
        <end position="1965"/>
    </location>
</feature>
<evidence type="ECO:0000256" key="2">
    <source>
        <dbReference type="SAM" id="MobiDB-lite"/>
    </source>
</evidence>
<keyword evidence="1" id="KW-0131">Cell cycle</keyword>
<feature type="compositionally biased region" description="Basic residues" evidence="2">
    <location>
        <begin position="1927"/>
        <end position="1947"/>
    </location>
</feature>
<dbReference type="SUPFAM" id="SSF48371">
    <property type="entry name" value="ARM repeat"/>
    <property type="match status" value="1"/>
</dbReference>
<feature type="compositionally biased region" description="Polar residues" evidence="2">
    <location>
        <begin position="284"/>
        <end position="297"/>
    </location>
</feature>
<dbReference type="GO" id="GO:0010468">
    <property type="term" value="P:regulation of gene expression"/>
    <property type="evidence" value="ECO:0007669"/>
    <property type="project" value="InterPro"/>
</dbReference>
<keyword evidence="1" id="KW-0677">Repeat</keyword>
<feature type="compositionally biased region" description="Pro residues" evidence="2">
    <location>
        <begin position="1"/>
        <end position="10"/>
    </location>
</feature>
<reference evidence="4" key="1">
    <citation type="journal article" date="2023" name="Mol. Phylogenet. Evol.">
        <title>Genome-scale phylogeny and comparative genomics of the fungal order Sordariales.</title>
        <authorList>
            <person name="Hensen N."/>
            <person name="Bonometti L."/>
            <person name="Westerberg I."/>
            <person name="Brannstrom I.O."/>
            <person name="Guillou S."/>
            <person name="Cros-Aarteil S."/>
            <person name="Calhoun S."/>
            <person name="Haridas S."/>
            <person name="Kuo A."/>
            <person name="Mondo S."/>
            <person name="Pangilinan J."/>
            <person name="Riley R."/>
            <person name="LaButti K."/>
            <person name="Andreopoulos B."/>
            <person name="Lipzen A."/>
            <person name="Chen C."/>
            <person name="Yan M."/>
            <person name="Daum C."/>
            <person name="Ng V."/>
            <person name="Clum A."/>
            <person name="Steindorff A."/>
            <person name="Ohm R.A."/>
            <person name="Martin F."/>
            <person name="Silar P."/>
            <person name="Natvig D.O."/>
            <person name="Lalanne C."/>
            <person name="Gautier V."/>
            <person name="Ament-Velasquez S.L."/>
            <person name="Kruys A."/>
            <person name="Hutchinson M.I."/>
            <person name="Powell A.J."/>
            <person name="Barry K."/>
            <person name="Miller A.N."/>
            <person name="Grigoriev I.V."/>
            <person name="Debuchy R."/>
            <person name="Gladieux P."/>
            <person name="Hiltunen Thoren M."/>
            <person name="Johannesson H."/>
        </authorList>
    </citation>
    <scope>NUCLEOTIDE SEQUENCE</scope>
    <source>
        <strain evidence="4">CBS 232.78</strain>
    </source>
</reference>
<keyword evidence="5" id="KW-1185">Reference proteome</keyword>
<feature type="compositionally biased region" description="Pro residues" evidence="2">
    <location>
        <begin position="298"/>
        <end position="310"/>
    </location>
</feature>
<feature type="domain" description="Sister chromatid cohesion C-terminal" evidence="3">
    <location>
        <begin position="1550"/>
        <end position="1736"/>
    </location>
</feature>
<dbReference type="InterPro" id="IPR033031">
    <property type="entry name" value="Scc2/Nipped-B"/>
</dbReference>
<dbReference type="CDD" id="cd23958">
    <property type="entry name" value="SCC2"/>
    <property type="match status" value="1"/>
</dbReference>
<protein>
    <recommendedName>
        <fullName evidence="1">Sister chromatid cohesion protein</fullName>
    </recommendedName>
</protein>
<keyword evidence="1" id="KW-0539">Nucleus</keyword>
<feature type="compositionally biased region" description="Polar residues" evidence="2">
    <location>
        <begin position="170"/>
        <end position="183"/>
    </location>
</feature>
<feature type="region of interest" description="Disordered" evidence="2">
    <location>
        <begin position="202"/>
        <end position="228"/>
    </location>
</feature>
<dbReference type="Gene3D" id="1.25.10.10">
    <property type="entry name" value="Leucine-rich Repeat Variant"/>
    <property type="match status" value="1"/>
</dbReference>
<feature type="region of interest" description="Disordered" evidence="2">
    <location>
        <begin position="124"/>
        <end position="146"/>
    </location>
</feature>
<evidence type="ECO:0000256" key="1">
    <source>
        <dbReference type="RuleBase" id="RU364107"/>
    </source>
</evidence>